<dbReference type="SUPFAM" id="SSF143631">
    <property type="entry name" value="ApbE-like"/>
    <property type="match status" value="1"/>
</dbReference>
<evidence type="ECO:0000256" key="7">
    <source>
        <dbReference type="ARBA" id="ARBA00022827"/>
    </source>
</evidence>
<protein>
    <recommendedName>
        <fullName evidence="3">FAD:protein FMN transferase</fullName>
        <ecNumber evidence="2">2.7.1.180</ecNumber>
    </recommendedName>
    <alternativeName>
        <fullName evidence="9">Flavin transferase</fullName>
    </alternativeName>
</protein>
<evidence type="ECO:0000313" key="11">
    <source>
        <dbReference type="EMBL" id="VAW73621.1"/>
    </source>
</evidence>
<dbReference type="AlphaFoldDB" id="A0A3B0Y1L3"/>
<dbReference type="Pfam" id="PF02424">
    <property type="entry name" value="ApbE"/>
    <property type="match status" value="1"/>
</dbReference>
<accession>A0A3B0Y1L3</accession>
<gene>
    <name evidence="11" type="ORF">MNBD_GAMMA14-362</name>
</gene>
<reference evidence="11" key="1">
    <citation type="submission" date="2018-06" db="EMBL/GenBank/DDBJ databases">
        <authorList>
            <person name="Zhirakovskaya E."/>
        </authorList>
    </citation>
    <scope>NUCLEOTIDE SEQUENCE</scope>
</reference>
<keyword evidence="4" id="KW-0285">Flavoprotein</keyword>
<evidence type="ECO:0000256" key="5">
    <source>
        <dbReference type="ARBA" id="ARBA00022679"/>
    </source>
</evidence>
<proteinExistence type="predicted"/>
<keyword evidence="6" id="KW-0479">Metal-binding</keyword>
<keyword evidence="8" id="KW-0460">Magnesium</keyword>
<evidence type="ECO:0000256" key="9">
    <source>
        <dbReference type="ARBA" id="ARBA00031306"/>
    </source>
</evidence>
<evidence type="ECO:0000256" key="1">
    <source>
        <dbReference type="ARBA" id="ARBA00001946"/>
    </source>
</evidence>
<dbReference type="GO" id="GO:0046872">
    <property type="term" value="F:metal ion binding"/>
    <property type="evidence" value="ECO:0007669"/>
    <property type="project" value="UniProtKB-KW"/>
</dbReference>
<dbReference type="EMBL" id="UOFM01000074">
    <property type="protein sequence ID" value="VAW73621.1"/>
    <property type="molecule type" value="Genomic_DNA"/>
</dbReference>
<dbReference type="InterPro" id="IPR024932">
    <property type="entry name" value="ApbE"/>
</dbReference>
<evidence type="ECO:0000256" key="2">
    <source>
        <dbReference type="ARBA" id="ARBA00011955"/>
    </source>
</evidence>
<name>A0A3B0Y1L3_9ZZZZ</name>
<organism evidence="11">
    <name type="scientific">hydrothermal vent metagenome</name>
    <dbReference type="NCBI Taxonomy" id="652676"/>
    <lineage>
        <taxon>unclassified sequences</taxon>
        <taxon>metagenomes</taxon>
        <taxon>ecological metagenomes</taxon>
    </lineage>
</organism>
<dbReference type="EC" id="2.7.1.180" evidence="2"/>
<dbReference type="PANTHER" id="PTHR30040:SF2">
    <property type="entry name" value="FAD:PROTEIN FMN TRANSFERASE"/>
    <property type="match status" value="1"/>
</dbReference>
<sequence length="262" mass="28565">NREAAQHPVAISEELFELLERANRVSNLTSGAFDITFASVGFLYDYRKGIRPDDRQRAAATSLINYHQLQLDRPQRTVHFGQPGMRIDLGGIAKGYAVDRCMALLAQLGIGNALVRAGGDSRVSGERWGRPWTIGVRDPRDRDGVVAVIPLVDVAISTSGDYERFFEQDGVRYHHIINPRTGDSARELQSTTIIGPDATTTDALSTSVFVLGLHEGMALINRLAGIDAILVDHLGALHYSRDLQPAKKLRTGVKAPSGTVSP</sequence>
<dbReference type="GO" id="GO:0016740">
    <property type="term" value="F:transferase activity"/>
    <property type="evidence" value="ECO:0007669"/>
    <property type="project" value="UniProtKB-KW"/>
</dbReference>
<comment type="cofactor">
    <cofactor evidence="1">
        <name>Mg(2+)</name>
        <dbReference type="ChEBI" id="CHEBI:18420"/>
    </cofactor>
</comment>
<evidence type="ECO:0000256" key="3">
    <source>
        <dbReference type="ARBA" id="ARBA00016337"/>
    </source>
</evidence>
<comment type="catalytic activity">
    <reaction evidence="10">
        <text>L-threonyl-[protein] + FAD = FMN-L-threonyl-[protein] + AMP + H(+)</text>
        <dbReference type="Rhea" id="RHEA:36847"/>
        <dbReference type="Rhea" id="RHEA-COMP:11060"/>
        <dbReference type="Rhea" id="RHEA-COMP:11061"/>
        <dbReference type="ChEBI" id="CHEBI:15378"/>
        <dbReference type="ChEBI" id="CHEBI:30013"/>
        <dbReference type="ChEBI" id="CHEBI:57692"/>
        <dbReference type="ChEBI" id="CHEBI:74257"/>
        <dbReference type="ChEBI" id="CHEBI:456215"/>
        <dbReference type="EC" id="2.7.1.180"/>
    </reaction>
</comment>
<feature type="non-terminal residue" evidence="11">
    <location>
        <position position="1"/>
    </location>
</feature>
<evidence type="ECO:0000256" key="4">
    <source>
        <dbReference type="ARBA" id="ARBA00022630"/>
    </source>
</evidence>
<dbReference type="InterPro" id="IPR003374">
    <property type="entry name" value="ApbE-like_sf"/>
</dbReference>
<evidence type="ECO:0000256" key="8">
    <source>
        <dbReference type="ARBA" id="ARBA00022842"/>
    </source>
</evidence>
<evidence type="ECO:0000256" key="10">
    <source>
        <dbReference type="ARBA" id="ARBA00048540"/>
    </source>
</evidence>
<dbReference type="PANTHER" id="PTHR30040">
    <property type="entry name" value="THIAMINE BIOSYNTHESIS LIPOPROTEIN APBE"/>
    <property type="match status" value="1"/>
</dbReference>
<keyword evidence="5 11" id="KW-0808">Transferase</keyword>
<evidence type="ECO:0000256" key="6">
    <source>
        <dbReference type="ARBA" id="ARBA00022723"/>
    </source>
</evidence>
<keyword evidence="7" id="KW-0274">FAD</keyword>
<dbReference type="Gene3D" id="3.10.520.10">
    <property type="entry name" value="ApbE-like domains"/>
    <property type="match status" value="1"/>
</dbReference>